<dbReference type="Gene3D" id="3.40.50.300">
    <property type="entry name" value="P-loop containing nucleotide triphosphate hydrolases"/>
    <property type="match status" value="1"/>
</dbReference>
<evidence type="ECO:0000313" key="2">
    <source>
        <dbReference type="Proteomes" id="UP000515121"/>
    </source>
</evidence>
<gene>
    <name evidence="3" type="primary">LOC111303436</name>
</gene>
<dbReference type="RefSeq" id="XP_022755434.1">
    <property type="nucleotide sequence ID" value="XM_022899699.1"/>
</dbReference>
<dbReference type="GO" id="GO:0005634">
    <property type="term" value="C:nucleus"/>
    <property type="evidence" value="ECO:0007669"/>
    <property type="project" value="InterPro"/>
</dbReference>
<dbReference type="InterPro" id="IPR026314">
    <property type="entry name" value="YLP_motif_con_p1"/>
</dbReference>
<sequence length="361" mass="40715">MLEHKKKLLQISGSKLLFGGESLENHSFPPIYGVLKPTAIYIPVEEILKEANYELIVTDSKKDQLSMVLDALDRMRVHLTVAIVSNDPIFLQVGRDEETNVSKSSSSARSKKTVMEHCYEPEMVEAYRESMLKAFKRILEDGIFSFVICMSFSCWNVCFVLVVDRNLRVPDFAPFRAVGKGSGYEVYVLEATYKDPAGCAARNVHGFTLDDIQQMAGQWKEAPSLYLQLDIRSLSHGDDLKKSGIREVDMDMKDGDHEEGLSGQQEQKPEKMNLPAVRDLVPEDSLKDEKRWDAEGDHPVEVKELSRSKWSIHLDEDEREGSETIKENLNALSGLIQACGKKGKSVHWSDKPFNTKLACSV</sequence>
<dbReference type="InterPro" id="IPR027417">
    <property type="entry name" value="P-loop_NTPase"/>
</dbReference>
<dbReference type="PANTHER" id="PTHR13413">
    <property type="entry name" value="YLP MOTIF CONTAINING PROTEIN NUCLEAR PROTEIN ZAP"/>
    <property type="match status" value="1"/>
</dbReference>
<evidence type="ECO:0000256" key="1">
    <source>
        <dbReference type="SAM" id="MobiDB-lite"/>
    </source>
</evidence>
<proteinExistence type="predicted"/>
<feature type="compositionally biased region" description="Basic and acidic residues" evidence="1">
    <location>
        <begin position="251"/>
        <end position="260"/>
    </location>
</feature>
<feature type="region of interest" description="Disordered" evidence="1">
    <location>
        <begin position="251"/>
        <end position="273"/>
    </location>
</feature>
<evidence type="ECO:0000313" key="3">
    <source>
        <dbReference type="RefSeq" id="XP_022755434.1"/>
    </source>
</evidence>
<dbReference type="GO" id="GO:0032204">
    <property type="term" value="P:regulation of telomere maintenance"/>
    <property type="evidence" value="ECO:0007669"/>
    <property type="project" value="TreeGrafter"/>
</dbReference>
<accession>A0A6P5ZRV2</accession>
<dbReference type="OrthoDB" id="513595at2759"/>
<dbReference type="KEGG" id="dzi:111303436"/>
<name>A0A6P5ZRV2_DURZI</name>
<dbReference type="Proteomes" id="UP000515121">
    <property type="component" value="Unplaced"/>
</dbReference>
<reference evidence="3" key="1">
    <citation type="submission" date="2025-08" db="UniProtKB">
        <authorList>
            <consortium name="RefSeq"/>
        </authorList>
    </citation>
    <scope>IDENTIFICATION</scope>
    <source>
        <tissue evidence="3">Fruit stalk</tissue>
    </source>
</reference>
<protein>
    <submittedName>
        <fullName evidence="3">Uncharacterized protein LOC111303436</fullName>
    </submittedName>
</protein>
<dbReference type="AlphaFoldDB" id="A0A6P5ZRV2"/>
<dbReference type="GeneID" id="111303436"/>
<dbReference type="PANTHER" id="PTHR13413:SF0">
    <property type="entry name" value="YLP MOTIF-CONTAINING PROTEIN 1"/>
    <property type="match status" value="1"/>
</dbReference>
<organism evidence="2 3">
    <name type="scientific">Durio zibethinus</name>
    <name type="common">Durian</name>
    <dbReference type="NCBI Taxonomy" id="66656"/>
    <lineage>
        <taxon>Eukaryota</taxon>
        <taxon>Viridiplantae</taxon>
        <taxon>Streptophyta</taxon>
        <taxon>Embryophyta</taxon>
        <taxon>Tracheophyta</taxon>
        <taxon>Spermatophyta</taxon>
        <taxon>Magnoliopsida</taxon>
        <taxon>eudicotyledons</taxon>
        <taxon>Gunneridae</taxon>
        <taxon>Pentapetalae</taxon>
        <taxon>rosids</taxon>
        <taxon>malvids</taxon>
        <taxon>Malvales</taxon>
        <taxon>Malvaceae</taxon>
        <taxon>Helicteroideae</taxon>
        <taxon>Durio</taxon>
    </lineage>
</organism>
<keyword evidence="2" id="KW-1185">Reference proteome</keyword>